<dbReference type="RefSeq" id="WP_044840219.1">
    <property type="nucleotide sequence ID" value="NZ_CP059733.1"/>
</dbReference>
<gene>
    <name evidence="8" type="primary">sctE</name>
    <name evidence="8" type="ORF">SG34_015165</name>
</gene>
<evidence type="ECO:0000256" key="1">
    <source>
        <dbReference type="ARBA" id="ARBA00004301"/>
    </source>
</evidence>
<accession>A0AAE9YYN5</accession>
<dbReference type="EMBL" id="CP059733">
    <property type="protein sequence ID" value="WDE02784.1"/>
    <property type="molecule type" value="Genomic_DNA"/>
</dbReference>
<feature type="region of interest" description="Disordered" evidence="5">
    <location>
        <begin position="1"/>
        <end position="25"/>
    </location>
</feature>
<evidence type="ECO:0000313" key="9">
    <source>
        <dbReference type="Proteomes" id="UP000032352"/>
    </source>
</evidence>
<dbReference type="Proteomes" id="UP000032352">
    <property type="component" value="Chromosome"/>
</dbReference>
<feature type="transmembrane region" description="Helical" evidence="6">
    <location>
        <begin position="207"/>
        <end position="231"/>
    </location>
</feature>
<dbReference type="Pfam" id="PF04888">
    <property type="entry name" value="SseC"/>
    <property type="match status" value="1"/>
</dbReference>
<evidence type="ECO:0000259" key="7">
    <source>
        <dbReference type="Pfam" id="PF04888"/>
    </source>
</evidence>
<reference evidence="8 9" key="1">
    <citation type="journal article" date="2015" name="Genome Announc.">
        <title>Draft Genome Sequences of Marine Isolates of Thalassomonas viridans and Thalassomonas actiniarum.</title>
        <authorList>
            <person name="Olonade I."/>
            <person name="van Zyl L.J."/>
            <person name="Trindade M."/>
        </authorList>
    </citation>
    <scope>NUCLEOTIDE SEQUENCE [LARGE SCALE GENOMIC DNA]</scope>
    <source>
        <strain evidence="8 9">XOM25</strain>
    </source>
</reference>
<comment type="similarity">
    <text evidence="4">Belongs to the SctE/SipB/YopB family.</text>
</comment>
<evidence type="ECO:0000256" key="5">
    <source>
        <dbReference type="SAM" id="MobiDB-lite"/>
    </source>
</evidence>
<feature type="transmembrane region" description="Helical" evidence="6">
    <location>
        <begin position="136"/>
        <end position="166"/>
    </location>
</feature>
<evidence type="ECO:0000256" key="3">
    <source>
        <dbReference type="ARBA" id="ARBA00023026"/>
    </source>
</evidence>
<keyword evidence="3" id="KW-0843">Virulence</keyword>
<protein>
    <submittedName>
        <fullName evidence="8">Type III secretion system translocon subunit SctE</fullName>
    </submittedName>
</protein>
<evidence type="ECO:0000256" key="4">
    <source>
        <dbReference type="ARBA" id="ARBA00035640"/>
    </source>
</evidence>
<dbReference type="InterPro" id="IPR006972">
    <property type="entry name" value="BipB-like_C"/>
</dbReference>
<organism evidence="8 9">
    <name type="scientific">Thalassomonas viridans</name>
    <dbReference type="NCBI Taxonomy" id="137584"/>
    <lineage>
        <taxon>Bacteria</taxon>
        <taxon>Pseudomonadati</taxon>
        <taxon>Pseudomonadota</taxon>
        <taxon>Gammaproteobacteria</taxon>
        <taxon>Alteromonadales</taxon>
        <taxon>Colwelliaceae</taxon>
        <taxon>Thalassomonas</taxon>
    </lineage>
</organism>
<comment type="subcellular location">
    <subcellularLocation>
        <location evidence="1">Host membrane</location>
        <topology evidence="1">Multi-pass membrane protein</topology>
    </subcellularLocation>
</comment>
<sequence length="336" mass="34851">MSDVTVKSSTNTQSNTNTEITNNTDSTLNTRLNGLGQQVMTILTDGQGTALSDAEAIANAVKLAVPELGDMSMNDLMLLLTSLNQEVTEEQAVNAKEDIKNNQQQTQFHHEERIKKIEDALKAIEKAKESSGIGKAFGWIASAAMIVAGAALIATGVGAVAGGLMIAAGAVMLTSQISAETGDWMNEGLAEVFMAIDPSMSKEDAMMAAQITVLATVMVLSLASGGFAMAGPAATGTLAVMAAKVAAISGIAGGAATMGQGAAGIATTAYTKEAADARADAAEQQKFISELMMKLGDYQDKLEEIMQQYAQGIKIAMEKLTASTELNNTIMSNTPV</sequence>
<proteinExistence type="inferred from homology"/>
<evidence type="ECO:0000256" key="6">
    <source>
        <dbReference type="SAM" id="Phobius"/>
    </source>
</evidence>
<keyword evidence="9" id="KW-1185">Reference proteome</keyword>
<dbReference type="AlphaFoldDB" id="A0AAE9YYN5"/>
<keyword evidence="6" id="KW-0812">Transmembrane</keyword>
<dbReference type="KEGG" id="tvd:SG34_015165"/>
<keyword evidence="6" id="KW-1133">Transmembrane helix</keyword>
<evidence type="ECO:0000256" key="2">
    <source>
        <dbReference type="ARBA" id="ARBA00022870"/>
    </source>
</evidence>
<reference evidence="8 9" key="2">
    <citation type="journal article" date="2022" name="Mar. Drugs">
        <title>Bioassay-Guided Fractionation Leads to the Detection of Cholic Acid Generated by the Rare Thalassomonas sp.</title>
        <authorList>
            <person name="Pheiffer F."/>
            <person name="Schneider Y.K."/>
            <person name="Hansen E.H."/>
            <person name="Andersen J.H."/>
            <person name="Isaksson J."/>
            <person name="Busche T."/>
            <person name="R C."/>
            <person name="Kalinowski J."/>
            <person name="Zyl L.V."/>
            <person name="Trindade M."/>
        </authorList>
    </citation>
    <scope>NUCLEOTIDE SEQUENCE [LARGE SCALE GENOMIC DNA]</scope>
    <source>
        <strain evidence="8 9">XOM25</strain>
    </source>
</reference>
<keyword evidence="2" id="KW-1043">Host membrane</keyword>
<feature type="domain" description="Translocator protein BipB-like C-terminal" evidence="7">
    <location>
        <begin position="76"/>
        <end position="250"/>
    </location>
</feature>
<dbReference type="GO" id="GO:0033644">
    <property type="term" value="C:host cell membrane"/>
    <property type="evidence" value="ECO:0007669"/>
    <property type="project" value="UniProtKB-SubCell"/>
</dbReference>
<keyword evidence="6" id="KW-0472">Membrane</keyword>
<name>A0AAE9YYN5_9GAMM</name>
<evidence type="ECO:0000313" key="8">
    <source>
        <dbReference type="EMBL" id="WDE02784.1"/>
    </source>
</evidence>